<protein>
    <recommendedName>
        <fullName evidence="4">YtfJ family protein</fullName>
    </recommendedName>
</protein>
<comment type="caution">
    <text evidence="2">The sequence shown here is derived from an EMBL/GenBank/DDBJ whole genome shotgun (WGS) entry which is preliminary data.</text>
</comment>
<keyword evidence="3" id="KW-1185">Reference proteome</keyword>
<dbReference type="EMBL" id="JFGV01000010">
    <property type="protein sequence ID" value="EYU16476.1"/>
    <property type="molecule type" value="Genomic_DNA"/>
</dbReference>
<dbReference type="Proteomes" id="UP000023464">
    <property type="component" value="Unassembled WGS sequence"/>
</dbReference>
<dbReference type="NCBIfam" id="TIGR01626">
    <property type="entry name" value="ytfJ_HI0045"/>
    <property type="match status" value="1"/>
</dbReference>
<evidence type="ECO:0000256" key="1">
    <source>
        <dbReference type="SAM" id="SignalP"/>
    </source>
</evidence>
<dbReference type="RefSeq" id="WP_036776573.1">
    <property type="nucleotide sequence ID" value="NZ_CAWLTM010000105.1"/>
</dbReference>
<accession>A0A022PLJ9</accession>
<evidence type="ECO:0000313" key="2">
    <source>
        <dbReference type="EMBL" id="EYU16476.1"/>
    </source>
</evidence>
<reference evidence="2 3" key="1">
    <citation type="submission" date="2014-03" db="EMBL/GenBank/DDBJ databases">
        <title>Draft Genome of Photorhabdus luminescens BA1, an Egyptian Isolate.</title>
        <authorList>
            <person name="Ghazal S."/>
            <person name="Hurst S.G.IV."/>
            <person name="Morris K."/>
            <person name="Thomas K."/>
            <person name="Tisa L.S."/>
        </authorList>
    </citation>
    <scope>NUCLEOTIDE SEQUENCE [LARGE SCALE GENOMIC DNA]</scope>
    <source>
        <strain evidence="2 3">BA1</strain>
    </source>
</reference>
<dbReference type="Pfam" id="PF09695">
    <property type="entry name" value="YtfJ_HI0045"/>
    <property type="match status" value="1"/>
</dbReference>
<feature type="signal peptide" evidence="1">
    <location>
        <begin position="1"/>
        <end position="20"/>
    </location>
</feature>
<proteinExistence type="predicted"/>
<keyword evidence="1" id="KW-0732">Signal</keyword>
<sequence>MIKNFMLYAALLCSPALAFAHNITLEQQVPSINVSDKGELLLNNNKFSYQNWDSGKLIGKVRVIQHIAGRSAAKEMNAPLIEEIKRADFSKEKYQTTTIINVSDAIFGTGPFVRSSIEDSKKEFPWSQFIADSNGVVKKAWQLEAKSSAIIVLDKNGAAKFAKEGKLNSSEIKQVIELVRKELQ</sequence>
<dbReference type="InterPro" id="IPR006513">
    <property type="entry name" value="YtfJ_HI0045"/>
</dbReference>
<gene>
    <name evidence="2" type="ORF">BA1DRAFT_00959</name>
</gene>
<feature type="chain" id="PRO_5001506117" description="YtfJ family protein" evidence="1">
    <location>
        <begin position="21"/>
        <end position="184"/>
    </location>
</feature>
<evidence type="ECO:0008006" key="4">
    <source>
        <dbReference type="Google" id="ProtNLM"/>
    </source>
</evidence>
<organism evidence="2 3">
    <name type="scientific">Photorhabdus aegyptia</name>
    <dbReference type="NCBI Taxonomy" id="2805098"/>
    <lineage>
        <taxon>Bacteria</taxon>
        <taxon>Pseudomonadati</taxon>
        <taxon>Pseudomonadota</taxon>
        <taxon>Gammaproteobacteria</taxon>
        <taxon>Enterobacterales</taxon>
        <taxon>Morganellaceae</taxon>
        <taxon>Photorhabdus</taxon>
    </lineage>
</organism>
<dbReference type="AlphaFoldDB" id="A0A022PLJ9"/>
<name>A0A022PLJ9_9GAMM</name>
<dbReference type="PATRIC" id="fig|1393736.3.peg.990"/>
<evidence type="ECO:0000313" key="3">
    <source>
        <dbReference type="Proteomes" id="UP000023464"/>
    </source>
</evidence>